<organism evidence="6 7">
    <name type="scientific">Halostagnicola kamekurae</name>
    <dbReference type="NCBI Taxonomy" id="619731"/>
    <lineage>
        <taxon>Archaea</taxon>
        <taxon>Methanobacteriati</taxon>
        <taxon>Methanobacteriota</taxon>
        <taxon>Stenosarchaea group</taxon>
        <taxon>Halobacteria</taxon>
        <taxon>Halobacteriales</taxon>
        <taxon>Natrialbaceae</taxon>
        <taxon>Halostagnicola</taxon>
    </lineage>
</organism>
<name>A0A1I6UVD7_9EURY</name>
<dbReference type="SUPFAM" id="SSF46785">
    <property type="entry name" value="Winged helix' DNA-binding domain"/>
    <property type="match status" value="1"/>
</dbReference>
<dbReference type="InterPro" id="IPR036390">
    <property type="entry name" value="WH_DNA-bd_sf"/>
</dbReference>
<dbReference type="GO" id="GO:0045892">
    <property type="term" value="P:negative regulation of DNA-templated transcription"/>
    <property type="evidence" value="ECO:0007669"/>
    <property type="project" value="TreeGrafter"/>
</dbReference>
<feature type="domain" description="HTH iclR-type" evidence="4">
    <location>
        <begin position="11"/>
        <end position="70"/>
    </location>
</feature>
<evidence type="ECO:0000256" key="1">
    <source>
        <dbReference type="ARBA" id="ARBA00023015"/>
    </source>
</evidence>
<dbReference type="AlphaFoldDB" id="A0A1I6UVD7"/>
<dbReference type="InterPro" id="IPR005471">
    <property type="entry name" value="Tscrpt_reg_IclR_N"/>
</dbReference>
<reference evidence="7" key="1">
    <citation type="submission" date="2016-10" db="EMBL/GenBank/DDBJ databases">
        <authorList>
            <person name="Varghese N."/>
            <person name="Submissions S."/>
        </authorList>
    </citation>
    <scope>NUCLEOTIDE SEQUENCE [LARGE SCALE GENOMIC DNA]</scope>
    <source>
        <strain evidence="7">DSM 22427</strain>
    </source>
</reference>
<feature type="domain" description="IclR-ED" evidence="5">
    <location>
        <begin position="71"/>
        <end position="256"/>
    </location>
</feature>
<dbReference type="GO" id="GO:0003677">
    <property type="term" value="F:DNA binding"/>
    <property type="evidence" value="ECO:0007669"/>
    <property type="project" value="UniProtKB-KW"/>
</dbReference>
<dbReference type="PROSITE" id="PS51078">
    <property type="entry name" value="ICLR_ED"/>
    <property type="match status" value="1"/>
</dbReference>
<dbReference type="PROSITE" id="PS51077">
    <property type="entry name" value="HTH_ICLR"/>
    <property type="match status" value="1"/>
</dbReference>
<keyword evidence="3" id="KW-0804">Transcription</keyword>
<evidence type="ECO:0000313" key="7">
    <source>
        <dbReference type="Proteomes" id="UP000199199"/>
    </source>
</evidence>
<dbReference type="SMART" id="SM00346">
    <property type="entry name" value="HTH_ICLR"/>
    <property type="match status" value="1"/>
</dbReference>
<dbReference type="PANTHER" id="PTHR30136:SF35">
    <property type="entry name" value="HTH-TYPE TRANSCRIPTIONAL REGULATOR RV1719"/>
    <property type="match status" value="1"/>
</dbReference>
<gene>
    <name evidence="6" type="ORF">SAMN04488556_4117</name>
</gene>
<evidence type="ECO:0000259" key="5">
    <source>
        <dbReference type="PROSITE" id="PS51078"/>
    </source>
</evidence>
<dbReference type="RefSeq" id="WP_092907514.1">
    <property type="nucleotide sequence ID" value="NZ_FOZS01000007.1"/>
</dbReference>
<keyword evidence="1" id="KW-0805">Transcription regulation</keyword>
<sequence length="257" mass="28546">MANNTSSGRQLKTLTTAFELIDIIQQQNGMSIESLAKEMDLAQSTVHGYVKTLTNNGYLVYEDGKYHIGLEFLNKGGYARMRKPEYDLIISKLEGLAEQTGERVQFIVEENGRGYYIHTSIGQNAVQVDAHIGKVVHLHASSAGKAILAHLSEDRVKQILNQWGTPTYTQHTITSYEELLEELSTIRDRGYSISDQESISGLRAIGAPIRSQSSGQPLGAISLSGPAHRLKGEWFEQEIPDIVLAVVNEIELDLEYQ</sequence>
<dbReference type="InterPro" id="IPR014757">
    <property type="entry name" value="Tscrpt_reg_IclR_C"/>
</dbReference>
<dbReference type="Gene3D" id="1.10.10.10">
    <property type="entry name" value="Winged helix-like DNA-binding domain superfamily/Winged helix DNA-binding domain"/>
    <property type="match status" value="1"/>
</dbReference>
<proteinExistence type="predicted"/>
<dbReference type="OrthoDB" id="14763at2157"/>
<evidence type="ECO:0000256" key="3">
    <source>
        <dbReference type="ARBA" id="ARBA00023163"/>
    </source>
</evidence>
<dbReference type="Pfam" id="PF01614">
    <property type="entry name" value="IclR_C"/>
    <property type="match status" value="1"/>
</dbReference>
<accession>A0A1I6UVD7</accession>
<keyword evidence="7" id="KW-1185">Reference proteome</keyword>
<dbReference type="Gene3D" id="3.30.450.40">
    <property type="match status" value="1"/>
</dbReference>
<dbReference type="GO" id="GO:0003700">
    <property type="term" value="F:DNA-binding transcription factor activity"/>
    <property type="evidence" value="ECO:0007669"/>
    <property type="project" value="TreeGrafter"/>
</dbReference>
<keyword evidence="2 6" id="KW-0238">DNA-binding</keyword>
<evidence type="ECO:0000259" key="4">
    <source>
        <dbReference type="PROSITE" id="PS51077"/>
    </source>
</evidence>
<dbReference type="Proteomes" id="UP000199199">
    <property type="component" value="Unassembled WGS sequence"/>
</dbReference>
<evidence type="ECO:0000313" key="6">
    <source>
        <dbReference type="EMBL" id="SFT05373.1"/>
    </source>
</evidence>
<protein>
    <submittedName>
        <fullName evidence="6">DNA-binding transcriptional regulator, IclR family</fullName>
    </submittedName>
</protein>
<dbReference type="EMBL" id="FOZS01000007">
    <property type="protein sequence ID" value="SFT05373.1"/>
    <property type="molecule type" value="Genomic_DNA"/>
</dbReference>
<dbReference type="InterPro" id="IPR036388">
    <property type="entry name" value="WH-like_DNA-bd_sf"/>
</dbReference>
<dbReference type="InterPro" id="IPR029016">
    <property type="entry name" value="GAF-like_dom_sf"/>
</dbReference>
<dbReference type="InterPro" id="IPR050707">
    <property type="entry name" value="HTH_MetabolicPath_Reg"/>
</dbReference>
<dbReference type="SUPFAM" id="SSF55781">
    <property type="entry name" value="GAF domain-like"/>
    <property type="match status" value="1"/>
</dbReference>
<evidence type="ECO:0000256" key="2">
    <source>
        <dbReference type="ARBA" id="ARBA00023125"/>
    </source>
</evidence>
<dbReference type="PANTHER" id="PTHR30136">
    <property type="entry name" value="HELIX-TURN-HELIX TRANSCRIPTIONAL REGULATOR, ICLR FAMILY"/>
    <property type="match status" value="1"/>
</dbReference>
<dbReference type="Pfam" id="PF09339">
    <property type="entry name" value="HTH_IclR"/>
    <property type="match status" value="1"/>
</dbReference>